<reference evidence="2" key="1">
    <citation type="submission" date="2016-07" db="EMBL/GenBank/DDBJ databases">
        <authorList>
            <person name="Bretaudeau A."/>
        </authorList>
    </citation>
    <scope>NUCLEOTIDE SEQUENCE</scope>
    <source>
        <strain evidence="2">Rice</strain>
        <tissue evidence="2">Whole body</tissue>
    </source>
</reference>
<evidence type="ECO:0000256" key="1">
    <source>
        <dbReference type="SAM" id="MobiDB-lite"/>
    </source>
</evidence>
<dbReference type="EMBL" id="ODYU01002228">
    <property type="protein sequence ID" value="SOQ39433.1"/>
    <property type="molecule type" value="Genomic_DNA"/>
</dbReference>
<gene>
    <name evidence="2" type="ORF">SFRICE_008963</name>
</gene>
<protein>
    <submittedName>
        <fullName evidence="2">SFRICE_008963</fullName>
    </submittedName>
</protein>
<dbReference type="AlphaFoldDB" id="A0A2H1VF10"/>
<evidence type="ECO:0000313" key="2">
    <source>
        <dbReference type="EMBL" id="SOQ39433.1"/>
    </source>
</evidence>
<sequence length="212" mass="24034">MVIEYHVTHYLLRPPPKARSPTSPRCAHPSPASLSPAAPPSATRVLQRPPQSPGKPSLPLYLNRSKIRLFLIKNHPVPTPALRARAPLNLLGSPQLWKLISVRFGRAATIKYYPLIYIFYSTLNSINRKILNRSLKISRQVKSLIKVLVFLKASDLYMRMSRLNSLCSEKGEYCHIVHLSRKANLKHHAMVNIGAQFSGLLSKQPMTEEWEN</sequence>
<accession>A0A2H1VF10</accession>
<organism evidence="2">
    <name type="scientific">Spodoptera frugiperda</name>
    <name type="common">Fall armyworm</name>
    <dbReference type="NCBI Taxonomy" id="7108"/>
    <lineage>
        <taxon>Eukaryota</taxon>
        <taxon>Metazoa</taxon>
        <taxon>Ecdysozoa</taxon>
        <taxon>Arthropoda</taxon>
        <taxon>Hexapoda</taxon>
        <taxon>Insecta</taxon>
        <taxon>Pterygota</taxon>
        <taxon>Neoptera</taxon>
        <taxon>Endopterygota</taxon>
        <taxon>Lepidoptera</taxon>
        <taxon>Glossata</taxon>
        <taxon>Ditrysia</taxon>
        <taxon>Noctuoidea</taxon>
        <taxon>Noctuidae</taxon>
        <taxon>Amphipyrinae</taxon>
        <taxon>Spodoptera</taxon>
    </lineage>
</organism>
<feature type="region of interest" description="Disordered" evidence="1">
    <location>
        <begin position="14"/>
        <end position="57"/>
    </location>
</feature>
<name>A0A2H1VF10_SPOFR</name>
<feature type="compositionally biased region" description="Low complexity" evidence="1">
    <location>
        <begin position="27"/>
        <end position="42"/>
    </location>
</feature>
<proteinExistence type="predicted"/>